<evidence type="ECO:0000256" key="6">
    <source>
        <dbReference type="SAM" id="SignalP"/>
    </source>
</evidence>
<protein>
    <submittedName>
        <fullName evidence="7">Sugar ABC transporter substrate-binding protein</fullName>
    </submittedName>
</protein>
<dbReference type="CDD" id="cd13585">
    <property type="entry name" value="PBP2_TMBP_like"/>
    <property type="match status" value="1"/>
</dbReference>
<keyword evidence="1" id="KW-1003">Cell membrane</keyword>
<evidence type="ECO:0000256" key="4">
    <source>
        <dbReference type="ARBA" id="ARBA00023139"/>
    </source>
</evidence>
<gene>
    <name evidence="7" type="ORF">V2S66_00150</name>
</gene>
<dbReference type="InterPro" id="IPR050490">
    <property type="entry name" value="Bact_solute-bd_prot1"/>
</dbReference>
<organism evidence="7 8">
    <name type="scientific">Actinacidiphila polyblastidii</name>
    <dbReference type="NCBI Taxonomy" id="3110430"/>
    <lineage>
        <taxon>Bacteria</taxon>
        <taxon>Bacillati</taxon>
        <taxon>Actinomycetota</taxon>
        <taxon>Actinomycetes</taxon>
        <taxon>Kitasatosporales</taxon>
        <taxon>Streptomycetaceae</taxon>
        <taxon>Actinacidiphila</taxon>
    </lineage>
</organism>
<dbReference type="EMBL" id="JAZEWV010000001">
    <property type="protein sequence ID" value="MEE4540377.1"/>
    <property type="molecule type" value="Genomic_DNA"/>
</dbReference>
<comment type="caution">
    <text evidence="7">The sequence shown here is derived from an EMBL/GenBank/DDBJ whole genome shotgun (WGS) entry which is preliminary data.</text>
</comment>
<dbReference type="Proteomes" id="UP001344658">
    <property type="component" value="Unassembled WGS sequence"/>
</dbReference>
<dbReference type="PANTHER" id="PTHR43649:SF33">
    <property type="entry name" value="POLYGALACTURONAN_RHAMNOGALACTURONAN-BINDING PROTEIN YTCQ"/>
    <property type="match status" value="1"/>
</dbReference>
<dbReference type="InterPro" id="IPR006059">
    <property type="entry name" value="SBP"/>
</dbReference>
<feature type="chain" id="PRO_5045884212" evidence="6">
    <location>
        <begin position="29"/>
        <end position="443"/>
    </location>
</feature>
<evidence type="ECO:0000256" key="2">
    <source>
        <dbReference type="ARBA" id="ARBA00022729"/>
    </source>
</evidence>
<keyword evidence="2 6" id="KW-0732">Signal</keyword>
<keyword evidence="8" id="KW-1185">Reference proteome</keyword>
<dbReference type="Pfam" id="PF01547">
    <property type="entry name" value="SBP_bac_1"/>
    <property type="match status" value="1"/>
</dbReference>
<feature type="signal peptide" evidence="6">
    <location>
        <begin position="1"/>
        <end position="28"/>
    </location>
</feature>
<proteinExistence type="predicted"/>
<dbReference type="Gene3D" id="3.40.190.10">
    <property type="entry name" value="Periplasmic binding protein-like II"/>
    <property type="match status" value="1"/>
</dbReference>
<keyword evidence="3" id="KW-0472">Membrane</keyword>
<dbReference type="PANTHER" id="PTHR43649">
    <property type="entry name" value="ARABINOSE-BINDING PROTEIN-RELATED"/>
    <property type="match status" value="1"/>
</dbReference>
<evidence type="ECO:0000313" key="8">
    <source>
        <dbReference type="Proteomes" id="UP001344658"/>
    </source>
</evidence>
<dbReference type="RefSeq" id="WP_330792040.1">
    <property type="nucleotide sequence ID" value="NZ_JAZEWV010000001.1"/>
</dbReference>
<name>A0ABU7P3I8_9ACTN</name>
<evidence type="ECO:0000256" key="1">
    <source>
        <dbReference type="ARBA" id="ARBA00022475"/>
    </source>
</evidence>
<accession>A0ABU7P3I8</accession>
<keyword evidence="4" id="KW-0564">Palmitate</keyword>
<evidence type="ECO:0000256" key="3">
    <source>
        <dbReference type="ARBA" id="ARBA00023136"/>
    </source>
</evidence>
<dbReference type="SUPFAM" id="SSF53850">
    <property type="entry name" value="Periplasmic binding protein-like II"/>
    <property type="match status" value="1"/>
</dbReference>
<keyword evidence="5" id="KW-0449">Lipoprotein</keyword>
<reference evidence="7 8" key="1">
    <citation type="submission" date="2023-12" db="EMBL/GenBank/DDBJ databases">
        <title>Streptomyces sp. V4-01.</title>
        <authorList>
            <person name="Somphong A."/>
            <person name="Phongsopitanun W."/>
        </authorList>
    </citation>
    <scope>NUCLEOTIDE SEQUENCE [LARGE SCALE GENOMIC DNA]</scope>
    <source>
        <strain evidence="7 8">V4-01</strain>
    </source>
</reference>
<dbReference type="PROSITE" id="PS51257">
    <property type="entry name" value="PROKAR_LIPOPROTEIN"/>
    <property type="match status" value="1"/>
</dbReference>
<evidence type="ECO:0000256" key="5">
    <source>
        <dbReference type="ARBA" id="ARBA00023288"/>
    </source>
</evidence>
<sequence>MTRTAGRRRSRSWAAVAGTAALLALVSACGNSSSGGGAGSVEGSKITLSVQAGLVPQFKKYVAAYEAAYPNRKITVESLPDDATQYVQQLVTERLGNKLPDVLMNVDYAANQLADGNITLDVADRLKEGKLGLKGSSFLPQFLGQYRPVSHPEEITGLPVSADSTTLFYNKTIFQKAGVTELPKATWTWDDLYRVGAEIQQKTGGRYAGLFPPLGIGDQAAVYNPVIRAYGGFVYDPKTKKSGIGEPAAVKAWTQLLKAYGTAAPKYSANSAGLPKFEQGQTAMAFSVRATVPTQKETLKDDWDVQTMPKIDGNPTVGGGSYGLSISRASNHQDAAWAFLAWFYSQDGGMKLAQATGQVVPPTLEGVDNGAWRQLPAPPQNEAAFAQDAKDAYLPPALPGAAQKALTDSVIKAVQQVELQHKSVASAFGDAEKAVNQALQSAK</sequence>
<evidence type="ECO:0000313" key="7">
    <source>
        <dbReference type="EMBL" id="MEE4540377.1"/>
    </source>
</evidence>